<name>A0A699VC14_TANCI</name>
<gene>
    <name evidence="1" type="ORF">Tci_905031</name>
</gene>
<protein>
    <submittedName>
        <fullName evidence="1">Uncharacterized protein</fullName>
    </submittedName>
</protein>
<dbReference type="AlphaFoldDB" id="A0A699VC14"/>
<accession>A0A699VC14</accession>
<evidence type="ECO:0000313" key="1">
    <source>
        <dbReference type="EMBL" id="GFD33062.1"/>
    </source>
</evidence>
<comment type="caution">
    <text evidence="1">The sequence shown here is derived from an EMBL/GenBank/DDBJ whole genome shotgun (WGS) entry which is preliminary data.</text>
</comment>
<sequence>TDIPEADMLPRKRACLTTPGFEIGESSVAGAARQQGPTESDLRRCRVEQEGYGITDTRDKIVDKMMEIAPTTLEGEFSHGHSCQDFRDTGYGIDYPDNITTDPVDYGTWTYR</sequence>
<organism evidence="1">
    <name type="scientific">Tanacetum cinerariifolium</name>
    <name type="common">Dalmatian daisy</name>
    <name type="synonym">Chrysanthemum cinerariifolium</name>
    <dbReference type="NCBI Taxonomy" id="118510"/>
    <lineage>
        <taxon>Eukaryota</taxon>
        <taxon>Viridiplantae</taxon>
        <taxon>Streptophyta</taxon>
        <taxon>Embryophyta</taxon>
        <taxon>Tracheophyta</taxon>
        <taxon>Spermatophyta</taxon>
        <taxon>Magnoliopsida</taxon>
        <taxon>eudicotyledons</taxon>
        <taxon>Gunneridae</taxon>
        <taxon>Pentapetalae</taxon>
        <taxon>asterids</taxon>
        <taxon>campanulids</taxon>
        <taxon>Asterales</taxon>
        <taxon>Asteraceae</taxon>
        <taxon>Asteroideae</taxon>
        <taxon>Anthemideae</taxon>
        <taxon>Anthemidinae</taxon>
        <taxon>Tanacetum</taxon>
    </lineage>
</organism>
<feature type="non-terminal residue" evidence="1">
    <location>
        <position position="1"/>
    </location>
</feature>
<feature type="non-terminal residue" evidence="1">
    <location>
        <position position="112"/>
    </location>
</feature>
<reference evidence="1" key="1">
    <citation type="journal article" date="2019" name="Sci. Rep.">
        <title>Draft genome of Tanacetum cinerariifolium, the natural source of mosquito coil.</title>
        <authorList>
            <person name="Yamashiro T."/>
            <person name="Shiraishi A."/>
            <person name="Satake H."/>
            <person name="Nakayama K."/>
        </authorList>
    </citation>
    <scope>NUCLEOTIDE SEQUENCE</scope>
</reference>
<proteinExistence type="predicted"/>
<dbReference type="EMBL" id="BKCJ011431149">
    <property type="protein sequence ID" value="GFD33062.1"/>
    <property type="molecule type" value="Genomic_DNA"/>
</dbReference>